<evidence type="ECO:0000259" key="3">
    <source>
        <dbReference type="PROSITE" id="PS50977"/>
    </source>
</evidence>
<sequence length="195" mass="20901">MTTPTTQQRRELMVAAAATLLIAEGPRAITHRRVADAAGIPAGSANYLFATRRELYAAAVTSAENVRVTAATRVAEALPRSERDAVATASLLLETWYAPQTDPNLVRVRLEPMLEAGADPELREIMAVSRPRLLAALETVLDRCGFGGVGETEMIAQMLDASLLYAVGAGEADPRLAAARQVARLLDLLKRVPRG</sequence>
<dbReference type="SUPFAM" id="SSF46689">
    <property type="entry name" value="Homeodomain-like"/>
    <property type="match status" value="1"/>
</dbReference>
<dbReference type="InterPro" id="IPR001647">
    <property type="entry name" value="HTH_TetR"/>
</dbReference>
<evidence type="ECO:0000313" key="5">
    <source>
        <dbReference type="Proteomes" id="UP000269438"/>
    </source>
</evidence>
<dbReference type="InterPro" id="IPR041583">
    <property type="entry name" value="TetR_C_31"/>
</dbReference>
<dbReference type="InterPro" id="IPR009057">
    <property type="entry name" value="Homeodomain-like_sf"/>
</dbReference>
<dbReference type="EMBL" id="RCUY01000002">
    <property type="protein sequence ID" value="RLP83692.1"/>
    <property type="molecule type" value="Genomic_DNA"/>
</dbReference>
<reference evidence="4 5" key="1">
    <citation type="submission" date="2018-10" db="EMBL/GenBank/DDBJ databases">
        <authorList>
            <person name="Li J."/>
        </authorList>
    </citation>
    <scope>NUCLEOTIDE SEQUENCE [LARGE SCALE GENOMIC DNA]</scope>
    <source>
        <strain evidence="4 5">JCM 11654</strain>
    </source>
</reference>
<organism evidence="4 5">
    <name type="scientific">Mycetocola lacteus</name>
    <dbReference type="NCBI Taxonomy" id="76637"/>
    <lineage>
        <taxon>Bacteria</taxon>
        <taxon>Bacillati</taxon>
        <taxon>Actinomycetota</taxon>
        <taxon>Actinomycetes</taxon>
        <taxon>Micrococcales</taxon>
        <taxon>Microbacteriaceae</taxon>
        <taxon>Mycetocola</taxon>
    </lineage>
</organism>
<evidence type="ECO:0000313" key="4">
    <source>
        <dbReference type="EMBL" id="RLP83692.1"/>
    </source>
</evidence>
<dbReference type="Proteomes" id="UP000269438">
    <property type="component" value="Unassembled WGS sequence"/>
</dbReference>
<proteinExistence type="predicted"/>
<accession>A0A3L7AWT0</accession>
<protein>
    <submittedName>
        <fullName evidence="4">TetR family transcriptional regulator</fullName>
    </submittedName>
</protein>
<dbReference type="RefSeq" id="WP_121687359.1">
    <property type="nucleotide sequence ID" value="NZ_RCUY01000002.1"/>
</dbReference>
<dbReference type="PROSITE" id="PS50977">
    <property type="entry name" value="HTH_TETR_2"/>
    <property type="match status" value="1"/>
</dbReference>
<gene>
    <name evidence="4" type="ORF">D9V34_02430</name>
</gene>
<feature type="DNA-binding region" description="H-T-H motif" evidence="2">
    <location>
        <begin position="30"/>
        <end position="49"/>
    </location>
</feature>
<dbReference type="Pfam" id="PF17940">
    <property type="entry name" value="TetR_C_31"/>
    <property type="match status" value="1"/>
</dbReference>
<dbReference type="GO" id="GO:0003677">
    <property type="term" value="F:DNA binding"/>
    <property type="evidence" value="ECO:0007669"/>
    <property type="project" value="UniProtKB-UniRule"/>
</dbReference>
<name>A0A3L7AWT0_9MICO</name>
<keyword evidence="5" id="KW-1185">Reference proteome</keyword>
<evidence type="ECO:0000256" key="1">
    <source>
        <dbReference type="ARBA" id="ARBA00023125"/>
    </source>
</evidence>
<feature type="domain" description="HTH tetR-type" evidence="3">
    <location>
        <begin position="7"/>
        <end position="67"/>
    </location>
</feature>
<dbReference type="OrthoDB" id="7506349at2"/>
<evidence type="ECO:0000256" key="2">
    <source>
        <dbReference type="PROSITE-ProRule" id="PRU00335"/>
    </source>
</evidence>
<dbReference type="AlphaFoldDB" id="A0A3L7AWT0"/>
<comment type="caution">
    <text evidence="4">The sequence shown here is derived from an EMBL/GenBank/DDBJ whole genome shotgun (WGS) entry which is preliminary data.</text>
</comment>
<keyword evidence="1 2" id="KW-0238">DNA-binding</keyword>
<dbReference type="Gene3D" id="1.10.357.10">
    <property type="entry name" value="Tetracycline Repressor, domain 2"/>
    <property type="match status" value="1"/>
</dbReference>
<dbReference type="Pfam" id="PF00440">
    <property type="entry name" value="TetR_N"/>
    <property type="match status" value="1"/>
</dbReference>